<keyword evidence="4" id="KW-1185">Reference proteome</keyword>
<dbReference type="EMBL" id="PDUG01000007">
    <property type="protein sequence ID" value="PIC14980.1"/>
    <property type="molecule type" value="Genomic_DNA"/>
</dbReference>
<dbReference type="InterPro" id="IPR055466">
    <property type="entry name" value="DUF7038"/>
</dbReference>
<accession>A0A2G5SIV5</accession>
<dbReference type="AlphaFoldDB" id="A0A2G5SIV5"/>
<protein>
    <submittedName>
        <fullName evidence="3">Uncharacterized protein</fullName>
    </submittedName>
</protein>
<evidence type="ECO:0000259" key="2">
    <source>
        <dbReference type="Pfam" id="PF23047"/>
    </source>
</evidence>
<feature type="domain" description="DUF7038" evidence="2">
    <location>
        <begin position="47"/>
        <end position="85"/>
    </location>
</feature>
<dbReference type="Pfam" id="PF23045">
    <property type="entry name" value="DUF7037"/>
    <property type="match status" value="1"/>
</dbReference>
<evidence type="ECO:0000313" key="3">
    <source>
        <dbReference type="EMBL" id="PIC14980.1"/>
    </source>
</evidence>
<gene>
    <name evidence="3" type="ORF">B9Z55_027106</name>
</gene>
<dbReference type="Proteomes" id="UP000230233">
    <property type="component" value="Unassembled WGS sequence"/>
</dbReference>
<reference evidence="4" key="1">
    <citation type="submission" date="2017-10" db="EMBL/GenBank/DDBJ databases">
        <title>Rapid genome shrinkage in a self-fertile nematode reveals novel sperm competition proteins.</title>
        <authorList>
            <person name="Yin D."/>
            <person name="Schwarz E.M."/>
            <person name="Thomas C.G."/>
            <person name="Felde R.L."/>
            <person name="Korf I.F."/>
            <person name="Cutter A.D."/>
            <person name="Schartner C.M."/>
            <person name="Ralston E.J."/>
            <person name="Meyer B.J."/>
            <person name="Haag E.S."/>
        </authorList>
    </citation>
    <scope>NUCLEOTIDE SEQUENCE [LARGE SCALE GENOMIC DNA]</scope>
    <source>
        <strain evidence="4">JU1422</strain>
    </source>
</reference>
<dbReference type="InterPro" id="IPR055465">
    <property type="entry name" value="DUF7037"/>
</dbReference>
<sequence>MKKEIDYMFAEDLSTTGYCVELDDKTAKFYTLEHGLVEMDVVEDPPVKTYAITPNVLQLSKDMAKRFRYRVWSPFMKYLNDPEDKSEE</sequence>
<evidence type="ECO:0000259" key="1">
    <source>
        <dbReference type="Pfam" id="PF23045"/>
    </source>
</evidence>
<name>A0A2G5SIV5_9PELO</name>
<evidence type="ECO:0000313" key="4">
    <source>
        <dbReference type="Proteomes" id="UP000230233"/>
    </source>
</evidence>
<organism evidence="3 4">
    <name type="scientific">Caenorhabditis nigoni</name>
    <dbReference type="NCBI Taxonomy" id="1611254"/>
    <lineage>
        <taxon>Eukaryota</taxon>
        <taxon>Metazoa</taxon>
        <taxon>Ecdysozoa</taxon>
        <taxon>Nematoda</taxon>
        <taxon>Chromadorea</taxon>
        <taxon>Rhabditida</taxon>
        <taxon>Rhabditina</taxon>
        <taxon>Rhabditomorpha</taxon>
        <taxon>Rhabditoidea</taxon>
        <taxon>Rhabditidae</taxon>
        <taxon>Peloderinae</taxon>
        <taxon>Caenorhabditis</taxon>
    </lineage>
</organism>
<comment type="caution">
    <text evidence="3">The sequence shown here is derived from an EMBL/GenBank/DDBJ whole genome shotgun (WGS) entry which is preliminary data.</text>
</comment>
<proteinExistence type="predicted"/>
<feature type="domain" description="DUF7037" evidence="1">
    <location>
        <begin position="14"/>
        <end position="46"/>
    </location>
</feature>
<dbReference type="Pfam" id="PF23047">
    <property type="entry name" value="DUF7038"/>
    <property type="match status" value="1"/>
</dbReference>